<accession>A0A3B0NAA8</accession>
<dbReference type="EMBL" id="UIVS01000003">
    <property type="protein sequence ID" value="SVP92497.1"/>
    <property type="molecule type" value="Genomic_DNA"/>
</dbReference>
<protein>
    <submittedName>
        <fullName evidence="4">Uncharacterized protein</fullName>
    </submittedName>
</protein>
<dbReference type="GO" id="GO:0003729">
    <property type="term" value="F:mRNA binding"/>
    <property type="evidence" value="ECO:0007669"/>
    <property type="project" value="TreeGrafter"/>
</dbReference>
<dbReference type="PANTHER" id="PTHR31027:SF2">
    <property type="entry name" value="LEBERCILIN DOMAIN-CONTAINING PROTEIN"/>
    <property type="match status" value="1"/>
</dbReference>
<proteinExistence type="predicted"/>
<feature type="compositionally biased region" description="Polar residues" evidence="2">
    <location>
        <begin position="1"/>
        <end position="20"/>
    </location>
</feature>
<dbReference type="PANTHER" id="PTHR31027">
    <property type="entry name" value="NUCLEAR SEGREGATION PROTEIN BFR1"/>
    <property type="match status" value="1"/>
</dbReference>
<dbReference type="GO" id="GO:0042175">
    <property type="term" value="C:nuclear outer membrane-endoplasmic reticulum membrane network"/>
    <property type="evidence" value="ECO:0007669"/>
    <property type="project" value="TreeGrafter"/>
</dbReference>
<evidence type="ECO:0000256" key="1">
    <source>
        <dbReference type="SAM" id="Coils"/>
    </source>
</evidence>
<keyword evidence="1" id="KW-0175">Coiled coil</keyword>
<name>A0A3B0NAA8_THEAN</name>
<organism evidence="4">
    <name type="scientific">Theileria annulata</name>
    <dbReference type="NCBI Taxonomy" id="5874"/>
    <lineage>
        <taxon>Eukaryota</taxon>
        <taxon>Sar</taxon>
        <taxon>Alveolata</taxon>
        <taxon>Apicomplexa</taxon>
        <taxon>Aconoidasida</taxon>
        <taxon>Piroplasmida</taxon>
        <taxon>Theileriidae</taxon>
        <taxon>Theileria</taxon>
    </lineage>
</organism>
<reference evidence="4" key="1">
    <citation type="submission" date="2018-07" db="EMBL/GenBank/DDBJ databases">
        <authorList>
            <person name="Quirk P.G."/>
            <person name="Krulwich T.A."/>
        </authorList>
    </citation>
    <scope>NUCLEOTIDE SEQUENCE</scope>
    <source>
        <strain evidence="4">Anand</strain>
    </source>
</reference>
<evidence type="ECO:0000256" key="2">
    <source>
        <dbReference type="SAM" id="MobiDB-lite"/>
    </source>
</evidence>
<gene>
    <name evidence="4" type="ORF">TAT_000229200</name>
    <name evidence="3" type="ORF">TAV_000229300</name>
</gene>
<dbReference type="GO" id="GO:0005783">
    <property type="term" value="C:endoplasmic reticulum"/>
    <property type="evidence" value="ECO:0007669"/>
    <property type="project" value="TreeGrafter"/>
</dbReference>
<feature type="region of interest" description="Disordered" evidence="2">
    <location>
        <begin position="1"/>
        <end position="45"/>
    </location>
</feature>
<dbReference type="EMBL" id="UIVT01000003">
    <property type="protein sequence ID" value="SVP93301.1"/>
    <property type="molecule type" value="Genomic_DNA"/>
</dbReference>
<evidence type="ECO:0000313" key="3">
    <source>
        <dbReference type="EMBL" id="SVP92497.1"/>
    </source>
</evidence>
<dbReference type="InterPro" id="IPR039604">
    <property type="entry name" value="Bfr1"/>
</dbReference>
<sequence>MSALVSSENVPNGTINNNLNGKLEKRGGPSRGSGRKPRQLRPEEVPFKIQIDEKSRIIAKLQNELSSINNHINSNRGGLSANDERSLIKSRLDDIQSRINSLDIKRSAFLDELDNKQRDIRKKNKTLSELKTASGYKSEHEIDHQIKFLEGLMMTSSLSLKEEKSMMSQLQQLRNTKASLERLKMESLNTRESVDGMIMDVKSNLDNLRDELNLLRKAKREESQKLFNLNESKKKTMDSMKEYFTEKSRLMTEIQEHINDKRNLMKQLEELNNEYYTKQKLLQQQKLKKQQEERERRALENEVRQLQSQLDNCDFLPYDKEVRLLQQVLTFLSTLENTNTTKEPSTTTKETVTVEHNGTSPSLVKDEYGMRLVPKKDRDEYFISPKTKKEKNKNKDKSSKFKIDMATLSYFESCGVDPPTCLDSLPSCREKLQQKLDHYNSLRSECNVEDMRNQIAQKLDLANKKLEAFSKSPKGVNQGPLVDTSNSQVNPEVSQES</sequence>
<dbReference type="AlphaFoldDB" id="A0A3B0NAA8"/>
<evidence type="ECO:0000313" key="4">
    <source>
        <dbReference type="EMBL" id="SVP93301.1"/>
    </source>
</evidence>
<dbReference type="GO" id="GO:1990904">
    <property type="term" value="C:ribonucleoprotein complex"/>
    <property type="evidence" value="ECO:0007669"/>
    <property type="project" value="TreeGrafter"/>
</dbReference>
<feature type="region of interest" description="Disordered" evidence="2">
    <location>
        <begin position="470"/>
        <end position="497"/>
    </location>
</feature>
<feature type="coiled-coil region" evidence="1">
    <location>
        <begin position="163"/>
        <end position="316"/>
    </location>
</feature>
<feature type="compositionally biased region" description="Polar residues" evidence="2">
    <location>
        <begin position="483"/>
        <end position="497"/>
    </location>
</feature>
<dbReference type="GO" id="GO:0008298">
    <property type="term" value="P:intracellular mRNA localization"/>
    <property type="evidence" value="ECO:0007669"/>
    <property type="project" value="TreeGrafter"/>
</dbReference>
<dbReference type="VEuPathDB" id="PiroplasmaDB:TA05370"/>